<evidence type="ECO:0000313" key="2">
    <source>
        <dbReference type="EMBL" id="MCJ8010150.1"/>
    </source>
</evidence>
<proteinExistence type="predicted"/>
<reference evidence="2" key="1">
    <citation type="submission" date="2022-04" db="EMBL/GenBank/DDBJ databases">
        <title>Paenibacillus mangrovi sp. nov., a novel endophytic bacterium isolated from bark of Kandelia candel.</title>
        <authorList>
            <person name="Tuo L."/>
        </authorList>
    </citation>
    <scope>NUCLEOTIDE SEQUENCE</scope>
    <source>
        <strain evidence="2">KQZ6P-2</strain>
    </source>
</reference>
<sequence length="96" mass="11169">MEDVKLQKLLARQEFLLKKKEKIDEELKIVSKKIKDLEQEQKAKSIEDTIIVIKDRGLDIKDVIKEIRLGNLDYLKKSMTGEVGDNDVNNRDEEGK</sequence>
<keyword evidence="1" id="KW-0175">Coiled coil</keyword>
<name>A0A9X1WLP5_9BACL</name>
<dbReference type="AlphaFoldDB" id="A0A9X1WLP5"/>
<organism evidence="2 3">
    <name type="scientific">Paenibacillus mangrovi</name>
    <dbReference type="NCBI Taxonomy" id="2931978"/>
    <lineage>
        <taxon>Bacteria</taxon>
        <taxon>Bacillati</taxon>
        <taxon>Bacillota</taxon>
        <taxon>Bacilli</taxon>
        <taxon>Bacillales</taxon>
        <taxon>Paenibacillaceae</taxon>
        <taxon>Paenibacillus</taxon>
    </lineage>
</organism>
<keyword evidence="3" id="KW-1185">Reference proteome</keyword>
<feature type="coiled-coil region" evidence="1">
    <location>
        <begin position="6"/>
        <end position="47"/>
    </location>
</feature>
<dbReference type="EMBL" id="JALIRP010000001">
    <property type="protein sequence ID" value="MCJ8010150.1"/>
    <property type="molecule type" value="Genomic_DNA"/>
</dbReference>
<dbReference type="RefSeq" id="WP_244717341.1">
    <property type="nucleotide sequence ID" value="NZ_JALIRP010000001.1"/>
</dbReference>
<protein>
    <recommendedName>
        <fullName evidence="4">DUF4315 family protein</fullName>
    </recommendedName>
</protein>
<evidence type="ECO:0000256" key="1">
    <source>
        <dbReference type="SAM" id="Coils"/>
    </source>
</evidence>
<evidence type="ECO:0000313" key="3">
    <source>
        <dbReference type="Proteomes" id="UP001139347"/>
    </source>
</evidence>
<evidence type="ECO:0008006" key="4">
    <source>
        <dbReference type="Google" id="ProtNLM"/>
    </source>
</evidence>
<comment type="caution">
    <text evidence="2">The sequence shown here is derived from an EMBL/GenBank/DDBJ whole genome shotgun (WGS) entry which is preliminary data.</text>
</comment>
<gene>
    <name evidence="2" type="ORF">MUG84_00145</name>
</gene>
<accession>A0A9X1WLP5</accession>
<dbReference type="Proteomes" id="UP001139347">
    <property type="component" value="Unassembled WGS sequence"/>
</dbReference>